<organism evidence="9 10">
    <name type="scientific">Labilithrix luteola</name>
    <dbReference type="NCBI Taxonomy" id="1391654"/>
    <lineage>
        <taxon>Bacteria</taxon>
        <taxon>Pseudomonadati</taxon>
        <taxon>Myxococcota</taxon>
        <taxon>Polyangia</taxon>
        <taxon>Polyangiales</taxon>
        <taxon>Labilitrichaceae</taxon>
        <taxon>Labilithrix</taxon>
    </lineage>
</organism>
<evidence type="ECO:0000313" key="9">
    <source>
        <dbReference type="EMBL" id="AKU96613.1"/>
    </source>
</evidence>
<dbReference type="AlphaFoldDB" id="A0A0K1PSV2"/>
<keyword evidence="10" id="KW-1185">Reference proteome</keyword>
<name>A0A0K1PSV2_9BACT</name>
<evidence type="ECO:0000256" key="1">
    <source>
        <dbReference type="ARBA" id="ARBA00009481"/>
    </source>
</evidence>
<dbReference type="KEGG" id="llu:AKJ09_03277"/>
<evidence type="ECO:0000256" key="4">
    <source>
        <dbReference type="ARBA" id="ARBA00022676"/>
    </source>
</evidence>
<dbReference type="InterPro" id="IPR049438">
    <property type="entry name" value="TreT_GT1"/>
</dbReference>
<dbReference type="RefSeq" id="WP_169927546.1">
    <property type="nucleotide sequence ID" value="NZ_CP012333.1"/>
</dbReference>
<dbReference type="Gene3D" id="3.40.50.2000">
    <property type="entry name" value="Glycogen Phosphorylase B"/>
    <property type="match status" value="2"/>
</dbReference>
<dbReference type="PANTHER" id="PTHR47779:SF1">
    <property type="entry name" value="SYNTHASE (CCG-9), PUTATIVE (AFU_ORTHOLOGUE AFUA_3G12100)-RELATED"/>
    <property type="match status" value="1"/>
</dbReference>
<gene>
    <name evidence="9" type="ORF">AKJ09_03277</name>
</gene>
<sequence length="481" mass="52792">MFEVNVTARSAEPFAELLGPERVVALQRVSEEIRGLLGAHAVFNVSSTATGGGVAEMLRSLLRYARGLGILARWAVIEGPPEFFRITKRLHNAMHGCAGDGSPLGAAEAALYEQVTKQNAVALDALIRPEDVVVCHDPQTAGLIPHFVCKGMRVVWRCHIGHDQVDPEVELAWNFLRKYVEQAPYSVFSRQSYAPSWLHHKQTIVLPPNIDPFSAKNQFMDEATTRAILFDVGLVGGPRGDAPAVFSREDGSVGRVDRQAEVVRVGPAPSWKTPLVVQVSRWDTMKDPLGVLRGFTECLAPDIPRDAALVLAGPGVRTVADDPEAPQVLRSVETYWRQLPDSLRRTAHLVQLPMEDTEENAAIVNALQRHATVVVQKSLREGFGLTVTEAMWKRRPVIASAVGGIQDQIQDGVDGLLLRNPEDPREFANALRRVLSDEALAERLGRAGFERVRDEYLGITSLENWAAVVRLLFSGTAAAQP</sequence>
<evidence type="ECO:0000256" key="2">
    <source>
        <dbReference type="ARBA" id="ARBA00011738"/>
    </source>
</evidence>
<keyword evidence="4" id="KW-0328">Glycosyltransferase</keyword>
<dbReference type="Pfam" id="PF21269">
    <property type="entry name" value="TreT_GT1"/>
    <property type="match status" value="1"/>
</dbReference>
<dbReference type="SUPFAM" id="SSF53756">
    <property type="entry name" value="UDP-Glycosyltransferase/glycogen phosphorylase"/>
    <property type="match status" value="1"/>
</dbReference>
<feature type="domain" description="Trehalose synthase N-terminal" evidence="8">
    <location>
        <begin position="44"/>
        <end position="195"/>
    </location>
</feature>
<evidence type="ECO:0000256" key="5">
    <source>
        <dbReference type="ARBA" id="ARBA00022679"/>
    </source>
</evidence>
<keyword evidence="3" id="KW-0313">Glucose metabolism</keyword>
<keyword evidence="5" id="KW-0808">Transferase</keyword>
<proteinExistence type="inferred from homology"/>
<dbReference type="InterPro" id="IPR001296">
    <property type="entry name" value="Glyco_trans_1"/>
</dbReference>
<dbReference type="Proteomes" id="UP000064967">
    <property type="component" value="Chromosome"/>
</dbReference>
<reference evidence="9 10" key="1">
    <citation type="submission" date="2015-08" db="EMBL/GenBank/DDBJ databases">
        <authorList>
            <person name="Babu N.S."/>
            <person name="Beckwith C.J."/>
            <person name="Beseler K.G."/>
            <person name="Brison A."/>
            <person name="Carone J.V."/>
            <person name="Caskin T.P."/>
            <person name="Diamond M."/>
            <person name="Durham M.E."/>
            <person name="Foxe J.M."/>
            <person name="Go M."/>
            <person name="Henderson B.A."/>
            <person name="Jones I.B."/>
            <person name="McGettigan J.A."/>
            <person name="Micheletti S.J."/>
            <person name="Nasrallah M.E."/>
            <person name="Ortiz D."/>
            <person name="Piller C.R."/>
            <person name="Privatt S.R."/>
            <person name="Schneider S.L."/>
            <person name="Sharp S."/>
            <person name="Smith T.C."/>
            <person name="Stanton J.D."/>
            <person name="Ullery H.E."/>
            <person name="Wilson R.J."/>
            <person name="Serrano M.G."/>
            <person name="Buck G."/>
            <person name="Lee V."/>
            <person name="Wang Y."/>
            <person name="Carvalho R."/>
            <person name="Voegtly L."/>
            <person name="Shi R."/>
            <person name="Duckworth R."/>
            <person name="Johnson A."/>
            <person name="Loviza R."/>
            <person name="Walstead R."/>
            <person name="Shah Z."/>
            <person name="Kiflezghi M."/>
            <person name="Wade K."/>
            <person name="Ball S.L."/>
            <person name="Bradley K.W."/>
            <person name="Asai D.J."/>
            <person name="Bowman C.A."/>
            <person name="Russell D.A."/>
            <person name="Pope W.H."/>
            <person name="Jacobs-Sera D."/>
            <person name="Hendrix R.W."/>
            <person name="Hatfull G.F."/>
        </authorList>
    </citation>
    <scope>NUCLEOTIDE SEQUENCE [LARGE SCALE GENOMIC DNA]</scope>
    <source>
        <strain evidence="9 10">DSM 27648</strain>
    </source>
</reference>
<dbReference type="InterPro" id="IPR052078">
    <property type="entry name" value="Trehalose_Metab_GTase"/>
</dbReference>
<evidence type="ECO:0000259" key="8">
    <source>
        <dbReference type="Pfam" id="PF21269"/>
    </source>
</evidence>
<protein>
    <submittedName>
        <fullName evidence="9">Trehalose synthase</fullName>
    </submittedName>
</protein>
<dbReference type="EMBL" id="CP012333">
    <property type="protein sequence ID" value="AKU96613.1"/>
    <property type="molecule type" value="Genomic_DNA"/>
</dbReference>
<dbReference type="GO" id="GO:0016757">
    <property type="term" value="F:glycosyltransferase activity"/>
    <property type="evidence" value="ECO:0007669"/>
    <property type="project" value="UniProtKB-KW"/>
</dbReference>
<evidence type="ECO:0000313" key="10">
    <source>
        <dbReference type="Proteomes" id="UP000064967"/>
    </source>
</evidence>
<comment type="similarity">
    <text evidence="1">Belongs to the glycosyltransferase group 1 family. Glycosyltransferase 4 subfamily.</text>
</comment>
<keyword evidence="6" id="KW-0119">Carbohydrate metabolism</keyword>
<dbReference type="PATRIC" id="fig|1391654.3.peg.3313"/>
<comment type="subunit">
    <text evidence="2">Homodimer.</text>
</comment>
<feature type="domain" description="Glycosyl transferase family 1" evidence="7">
    <location>
        <begin position="363"/>
        <end position="450"/>
    </location>
</feature>
<accession>A0A0K1PSV2</accession>
<dbReference type="PANTHER" id="PTHR47779">
    <property type="entry name" value="SYNTHASE (CCG-9), PUTATIVE (AFU_ORTHOLOGUE AFUA_3G12100)-RELATED"/>
    <property type="match status" value="1"/>
</dbReference>
<dbReference type="GO" id="GO:0006006">
    <property type="term" value="P:glucose metabolic process"/>
    <property type="evidence" value="ECO:0007669"/>
    <property type="project" value="UniProtKB-KW"/>
</dbReference>
<evidence type="ECO:0000259" key="7">
    <source>
        <dbReference type="Pfam" id="PF00534"/>
    </source>
</evidence>
<evidence type="ECO:0000256" key="6">
    <source>
        <dbReference type="ARBA" id="ARBA00023277"/>
    </source>
</evidence>
<dbReference type="Pfam" id="PF00534">
    <property type="entry name" value="Glycos_transf_1"/>
    <property type="match status" value="1"/>
</dbReference>
<dbReference type="STRING" id="1391654.AKJ09_03277"/>
<evidence type="ECO:0000256" key="3">
    <source>
        <dbReference type="ARBA" id="ARBA00022526"/>
    </source>
</evidence>